<evidence type="ECO:0000256" key="4">
    <source>
        <dbReference type="ARBA" id="ARBA00023157"/>
    </source>
</evidence>
<dbReference type="SUPFAM" id="SSF52833">
    <property type="entry name" value="Thioredoxin-like"/>
    <property type="match status" value="1"/>
</dbReference>
<dbReference type="InterPro" id="IPR013766">
    <property type="entry name" value="Thioredoxin_domain"/>
</dbReference>
<dbReference type="PROSITE" id="PS51352">
    <property type="entry name" value="THIOREDOXIN_2"/>
    <property type="match status" value="1"/>
</dbReference>
<reference evidence="8 9" key="1">
    <citation type="submission" date="2016-10" db="EMBL/GenBank/DDBJ databases">
        <authorList>
            <person name="de Groot N.N."/>
        </authorList>
    </citation>
    <scope>NUCLEOTIDE SEQUENCE [LARGE SCALE GENOMIC DNA]</scope>
    <source>
        <strain evidence="8 9">DSM 23142</strain>
    </source>
</reference>
<dbReference type="GO" id="GO:0017004">
    <property type="term" value="P:cytochrome complex assembly"/>
    <property type="evidence" value="ECO:0007669"/>
    <property type="project" value="UniProtKB-KW"/>
</dbReference>
<proteinExistence type="predicted"/>
<keyword evidence="3" id="KW-0812">Transmembrane</keyword>
<dbReference type="GO" id="GO:0016853">
    <property type="term" value="F:isomerase activity"/>
    <property type="evidence" value="ECO:0007669"/>
    <property type="project" value="UniProtKB-KW"/>
</dbReference>
<feature type="signal peptide" evidence="6">
    <location>
        <begin position="1"/>
        <end position="21"/>
    </location>
</feature>
<dbReference type="AlphaFoldDB" id="A0A1G7WXW2"/>
<keyword evidence="9" id="KW-1185">Reference proteome</keyword>
<protein>
    <submittedName>
        <fullName evidence="8">Thiol-disulfide isomerase or thioredoxin</fullName>
    </submittedName>
</protein>
<keyword evidence="5" id="KW-0676">Redox-active center</keyword>
<dbReference type="Proteomes" id="UP000199009">
    <property type="component" value="Chromosome I"/>
</dbReference>
<dbReference type="RefSeq" id="WP_091487716.1">
    <property type="nucleotide sequence ID" value="NZ_LT629692.1"/>
</dbReference>
<dbReference type="PANTHER" id="PTHR42852:SF6">
    <property type="entry name" value="THIOL:DISULFIDE INTERCHANGE PROTEIN DSBE"/>
    <property type="match status" value="1"/>
</dbReference>
<keyword evidence="6" id="KW-0732">Signal</keyword>
<dbReference type="CDD" id="cd02966">
    <property type="entry name" value="TlpA_like_family"/>
    <property type="match status" value="1"/>
</dbReference>
<evidence type="ECO:0000256" key="6">
    <source>
        <dbReference type="SAM" id="SignalP"/>
    </source>
</evidence>
<evidence type="ECO:0000259" key="7">
    <source>
        <dbReference type="PROSITE" id="PS51352"/>
    </source>
</evidence>
<dbReference type="InterPro" id="IPR036249">
    <property type="entry name" value="Thioredoxin-like_sf"/>
</dbReference>
<gene>
    <name evidence="8" type="ORF">SAMN04489810_1234</name>
</gene>
<dbReference type="EMBL" id="LT629692">
    <property type="protein sequence ID" value="SDG76744.1"/>
    <property type="molecule type" value="Genomic_DNA"/>
</dbReference>
<name>A0A1G7WXW2_9MICO</name>
<evidence type="ECO:0000256" key="2">
    <source>
        <dbReference type="ARBA" id="ARBA00022748"/>
    </source>
</evidence>
<evidence type="ECO:0000313" key="9">
    <source>
        <dbReference type="Proteomes" id="UP000199009"/>
    </source>
</evidence>
<dbReference type="GO" id="GO:0016491">
    <property type="term" value="F:oxidoreductase activity"/>
    <property type="evidence" value="ECO:0007669"/>
    <property type="project" value="InterPro"/>
</dbReference>
<keyword evidence="8" id="KW-0413">Isomerase</keyword>
<keyword evidence="3" id="KW-0735">Signal-anchor</keyword>
<dbReference type="GO" id="GO:0030313">
    <property type="term" value="C:cell envelope"/>
    <property type="evidence" value="ECO:0007669"/>
    <property type="project" value="UniProtKB-SubCell"/>
</dbReference>
<dbReference type="STRING" id="370764.SAMN04489810_1234"/>
<dbReference type="Pfam" id="PF08534">
    <property type="entry name" value="Redoxin"/>
    <property type="match status" value="1"/>
</dbReference>
<evidence type="ECO:0000313" key="8">
    <source>
        <dbReference type="EMBL" id="SDG76744.1"/>
    </source>
</evidence>
<organism evidence="8 9">
    <name type="scientific">Microbacterium pygmaeum</name>
    <dbReference type="NCBI Taxonomy" id="370764"/>
    <lineage>
        <taxon>Bacteria</taxon>
        <taxon>Bacillati</taxon>
        <taxon>Actinomycetota</taxon>
        <taxon>Actinomycetes</taxon>
        <taxon>Micrococcales</taxon>
        <taxon>Microbacteriaceae</taxon>
        <taxon>Microbacterium</taxon>
    </lineage>
</organism>
<dbReference type="PANTHER" id="PTHR42852">
    <property type="entry name" value="THIOL:DISULFIDE INTERCHANGE PROTEIN DSBE"/>
    <property type="match status" value="1"/>
</dbReference>
<feature type="chain" id="PRO_5038858238" evidence="6">
    <location>
        <begin position="22"/>
        <end position="208"/>
    </location>
</feature>
<evidence type="ECO:0000256" key="5">
    <source>
        <dbReference type="ARBA" id="ARBA00023284"/>
    </source>
</evidence>
<dbReference type="PROSITE" id="PS00194">
    <property type="entry name" value="THIOREDOXIN_1"/>
    <property type="match status" value="1"/>
</dbReference>
<dbReference type="InterPro" id="IPR013740">
    <property type="entry name" value="Redoxin"/>
</dbReference>
<keyword evidence="4" id="KW-1015">Disulfide bond</keyword>
<dbReference type="PROSITE" id="PS51257">
    <property type="entry name" value="PROKAR_LIPOPROTEIN"/>
    <property type="match status" value="1"/>
</dbReference>
<comment type="subcellular location">
    <subcellularLocation>
        <location evidence="1">Cell envelope</location>
    </subcellularLocation>
</comment>
<keyword evidence="2" id="KW-0201">Cytochrome c-type biogenesis</keyword>
<dbReference type="InterPro" id="IPR017937">
    <property type="entry name" value="Thioredoxin_CS"/>
</dbReference>
<dbReference type="InterPro" id="IPR050553">
    <property type="entry name" value="Thioredoxin_ResA/DsbE_sf"/>
</dbReference>
<dbReference type="Gene3D" id="3.40.30.10">
    <property type="entry name" value="Glutaredoxin"/>
    <property type="match status" value="1"/>
</dbReference>
<feature type="domain" description="Thioredoxin" evidence="7">
    <location>
        <begin position="56"/>
        <end position="204"/>
    </location>
</feature>
<evidence type="ECO:0000256" key="1">
    <source>
        <dbReference type="ARBA" id="ARBA00004196"/>
    </source>
</evidence>
<accession>A0A1G7WXW2</accession>
<evidence type="ECO:0000256" key="3">
    <source>
        <dbReference type="ARBA" id="ARBA00022968"/>
    </source>
</evidence>
<dbReference type="OrthoDB" id="9796554at2"/>
<sequence>MRSIRSRLPAVGAAALTVVLALGLAACSDDPLADQYRAGDNKGYIAGDRSVVEIAADRRGEPVEFAATTETGAPVSSEDYVGGVLVVNFWYAGCGPCRAEAGDLEEAYTSFDGEDVAFLGINTIDSAAAATAFAETYGVTYPSVIASETPAVKLAFAEKTPIQATPTTLVLDAQGRVAARIIGQLPDTSILKTLIRDTLAESAPESGS</sequence>